<accession>U6RC07</accession>
<dbReference type="OrthoDB" id="778480at2"/>
<evidence type="ECO:0000256" key="2">
    <source>
        <dbReference type="ARBA" id="ARBA00022448"/>
    </source>
</evidence>
<organism evidence="15 16">
    <name type="scientific">Phocaeicola massiliensis B84634 = Timone 84634 = DSM 17679 = JCM 13223</name>
    <dbReference type="NCBI Taxonomy" id="1121098"/>
    <lineage>
        <taxon>Bacteria</taxon>
        <taxon>Pseudomonadati</taxon>
        <taxon>Bacteroidota</taxon>
        <taxon>Bacteroidia</taxon>
        <taxon>Bacteroidales</taxon>
        <taxon>Bacteroidaceae</taxon>
        <taxon>Phocaeicola</taxon>
    </lineage>
</organism>
<keyword evidence="4" id="KW-0406">Ion transport</keyword>
<dbReference type="Pfam" id="PF00593">
    <property type="entry name" value="TonB_dep_Rec_b-barrel"/>
    <property type="match status" value="1"/>
</dbReference>
<protein>
    <submittedName>
        <fullName evidence="15">SusC/RagA family TonB-linked outer membrane protein</fullName>
    </submittedName>
</protein>
<dbReference type="EMBL" id="AQHY01000028">
    <property type="protein sequence ID" value="EOA54174.1"/>
    <property type="molecule type" value="Genomic_DNA"/>
</dbReference>
<evidence type="ECO:0000256" key="3">
    <source>
        <dbReference type="ARBA" id="ARBA00022452"/>
    </source>
</evidence>
<evidence type="ECO:0000256" key="4">
    <source>
        <dbReference type="ARBA" id="ARBA00022496"/>
    </source>
</evidence>
<dbReference type="Pfam" id="PF13715">
    <property type="entry name" value="CarbopepD_reg_2"/>
    <property type="match status" value="1"/>
</dbReference>
<dbReference type="Gene3D" id="2.40.170.20">
    <property type="entry name" value="TonB-dependent receptor, beta-barrel domain"/>
    <property type="match status" value="1"/>
</dbReference>
<evidence type="ECO:0000313" key="15">
    <source>
        <dbReference type="EMBL" id="EOA54174.1"/>
    </source>
</evidence>
<evidence type="ECO:0000256" key="7">
    <source>
        <dbReference type="ARBA" id="ARBA00023077"/>
    </source>
</evidence>
<reference evidence="15 16" key="1">
    <citation type="submission" date="2013-04" db="EMBL/GenBank/DDBJ databases">
        <title>The Genome Sequence of Bacteroides massiliensis DSM 17679.</title>
        <authorList>
            <consortium name="The Broad Institute Genomics Platform"/>
            <person name="Earl A."/>
            <person name="Ward D."/>
            <person name="Feldgarden M."/>
            <person name="Gevers D."/>
            <person name="Martens E."/>
            <person name="Fenner L."/>
            <person name="Roux V."/>
            <person name="Mallet M.N."/>
            <person name="Raoult D."/>
            <person name="Walker B."/>
            <person name="Young S."/>
            <person name="Zeng Q."/>
            <person name="Gargeya S."/>
            <person name="Fitzgerald M."/>
            <person name="Haas B."/>
            <person name="Abouelleil A."/>
            <person name="Allen A.W."/>
            <person name="Alvarado L."/>
            <person name="Arachchi H.M."/>
            <person name="Berlin A.M."/>
            <person name="Chapman S.B."/>
            <person name="Gainer-Dewar J."/>
            <person name="Goldberg J."/>
            <person name="Griggs A."/>
            <person name="Gujja S."/>
            <person name="Hansen M."/>
            <person name="Howarth C."/>
            <person name="Imamovic A."/>
            <person name="Ireland A."/>
            <person name="Larimer J."/>
            <person name="McCowan C."/>
            <person name="Murphy C."/>
            <person name="Pearson M."/>
            <person name="Poon T.W."/>
            <person name="Priest M."/>
            <person name="Roberts A."/>
            <person name="Saif S."/>
            <person name="Shea T."/>
            <person name="Sisk P."/>
            <person name="Sykes S."/>
            <person name="Wortman J."/>
            <person name="Nusbaum C."/>
            <person name="Birren B."/>
        </authorList>
    </citation>
    <scope>NUCLEOTIDE SEQUENCE [LARGE SCALE GENOMIC DNA]</scope>
    <source>
        <strain evidence="16">B84634 / Timone 84634 / DSM 17679 / JCM 13223</strain>
    </source>
</reference>
<dbReference type="FunFam" id="2.60.40.1120:FF:000003">
    <property type="entry name" value="Outer membrane protein Omp121"/>
    <property type="match status" value="1"/>
</dbReference>
<dbReference type="InterPro" id="IPR037066">
    <property type="entry name" value="Plug_dom_sf"/>
</dbReference>
<dbReference type="NCBIfam" id="TIGR04056">
    <property type="entry name" value="OMP_RagA_SusC"/>
    <property type="match status" value="1"/>
</dbReference>
<dbReference type="Pfam" id="PF07660">
    <property type="entry name" value="STN"/>
    <property type="match status" value="1"/>
</dbReference>
<dbReference type="NCBIfam" id="TIGR04057">
    <property type="entry name" value="SusC_RagA_signa"/>
    <property type="match status" value="1"/>
</dbReference>
<keyword evidence="5 10" id="KW-0812">Transmembrane</keyword>
<keyword evidence="16" id="KW-1185">Reference proteome</keyword>
<dbReference type="GO" id="GO:0006826">
    <property type="term" value="P:iron ion transport"/>
    <property type="evidence" value="ECO:0007669"/>
    <property type="project" value="UniProtKB-KW"/>
</dbReference>
<keyword evidence="2 10" id="KW-0813">Transport</keyword>
<dbReference type="Gene3D" id="3.55.50.30">
    <property type="match status" value="1"/>
</dbReference>
<dbReference type="eggNOG" id="COG1629">
    <property type="taxonomic scope" value="Bacteria"/>
</dbReference>
<comment type="subcellular location">
    <subcellularLocation>
        <location evidence="1 10">Cell outer membrane</location>
        <topology evidence="1 10">Multi-pass membrane protein</topology>
    </subcellularLocation>
</comment>
<feature type="compositionally biased region" description="Basic and acidic residues" evidence="12">
    <location>
        <begin position="959"/>
        <end position="969"/>
    </location>
</feature>
<evidence type="ECO:0000256" key="5">
    <source>
        <dbReference type="ARBA" id="ARBA00022692"/>
    </source>
</evidence>
<dbReference type="Pfam" id="PF07715">
    <property type="entry name" value="Plug"/>
    <property type="match status" value="1"/>
</dbReference>
<dbReference type="GO" id="GO:0009279">
    <property type="term" value="C:cell outer membrane"/>
    <property type="evidence" value="ECO:0007669"/>
    <property type="project" value="UniProtKB-SubCell"/>
</dbReference>
<dbReference type="InterPro" id="IPR012910">
    <property type="entry name" value="Plug_dom"/>
</dbReference>
<dbReference type="PROSITE" id="PS52016">
    <property type="entry name" value="TONB_DEPENDENT_REC_3"/>
    <property type="match status" value="1"/>
</dbReference>
<keyword evidence="6" id="KW-0408">Iron</keyword>
<dbReference type="InterPro" id="IPR023997">
    <property type="entry name" value="TonB-dep_OMP_SusC/RagA_CS"/>
</dbReference>
<evidence type="ECO:0000256" key="9">
    <source>
        <dbReference type="ARBA" id="ARBA00023237"/>
    </source>
</evidence>
<dbReference type="Gene3D" id="2.170.130.10">
    <property type="entry name" value="TonB-dependent receptor, plug domain"/>
    <property type="match status" value="1"/>
</dbReference>
<evidence type="ECO:0000256" key="10">
    <source>
        <dbReference type="PROSITE-ProRule" id="PRU01360"/>
    </source>
</evidence>
<keyword evidence="7 11" id="KW-0798">TonB box</keyword>
<evidence type="ECO:0000256" key="13">
    <source>
        <dbReference type="SAM" id="SignalP"/>
    </source>
</evidence>
<dbReference type="SUPFAM" id="SSF56935">
    <property type="entry name" value="Porins"/>
    <property type="match status" value="1"/>
</dbReference>
<evidence type="ECO:0000256" key="8">
    <source>
        <dbReference type="ARBA" id="ARBA00023136"/>
    </source>
</evidence>
<dbReference type="InterPro" id="IPR036942">
    <property type="entry name" value="Beta-barrel_TonB_sf"/>
</dbReference>
<feature type="domain" description="Secretin/TonB short N-terminal" evidence="14">
    <location>
        <begin position="49"/>
        <end position="100"/>
    </location>
</feature>
<dbReference type="SUPFAM" id="SSF49464">
    <property type="entry name" value="Carboxypeptidase regulatory domain-like"/>
    <property type="match status" value="1"/>
</dbReference>
<keyword evidence="9 10" id="KW-0998">Cell outer membrane</keyword>
<keyword evidence="3 10" id="KW-1134">Transmembrane beta strand</keyword>
<evidence type="ECO:0000256" key="12">
    <source>
        <dbReference type="SAM" id="MobiDB-lite"/>
    </source>
</evidence>
<dbReference type="AlphaFoldDB" id="U6RC07"/>
<comment type="similarity">
    <text evidence="10 11">Belongs to the TonB-dependent receptor family.</text>
</comment>
<feature type="region of interest" description="Disordered" evidence="12">
    <location>
        <begin position="959"/>
        <end position="990"/>
    </location>
</feature>
<dbReference type="SMART" id="SM00965">
    <property type="entry name" value="STN"/>
    <property type="match status" value="1"/>
</dbReference>
<dbReference type="InterPro" id="IPR023996">
    <property type="entry name" value="TonB-dep_OMP_SusC/RagA"/>
</dbReference>
<evidence type="ECO:0000313" key="16">
    <source>
        <dbReference type="Proteomes" id="UP000017831"/>
    </source>
</evidence>
<dbReference type="InterPro" id="IPR011662">
    <property type="entry name" value="Secretin/TonB_short_N"/>
</dbReference>
<keyword evidence="13" id="KW-0732">Signal</keyword>
<evidence type="ECO:0000256" key="6">
    <source>
        <dbReference type="ARBA" id="ARBA00023004"/>
    </source>
</evidence>
<dbReference type="HOGENOM" id="CLU_004317_1_1_10"/>
<feature type="signal peptide" evidence="13">
    <location>
        <begin position="1"/>
        <end position="21"/>
    </location>
</feature>
<proteinExistence type="inferred from homology"/>
<dbReference type="GeneID" id="60061439"/>
<comment type="caution">
    <text evidence="15">The sequence shown here is derived from an EMBL/GenBank/DDBJ whole genome shotgun (WGS) entry which is preliminary data.</text>
</comment>
<name>U6RC07_9BACT</name>
<keyword evidence="4" id="KW-0410">Iron transport</keyword>
<dbReference type="Gene3D" id="2.60.40.1120">
    <property type="entry name" value="Carboxypeptidase-like, regulatory domain"/>
    <property type="match status" value="1"/>
</dbReference>
<dbReference type="STRING" id="1121098.HMPREF1534_02653"/>
<keyword evidence="8 10" id="KW-0472">Membrane</keyword>
<gene>
    <name evidence="15" type="ORF">HMPREF1534_02653</name>
</gene>
<dbReference type="RefSeq" id="WP_005941948.1">
    <property type="nucleotide sequence ID" value="NZ_KB890322.1"/>
</dbReference>
<dbReference type="PATRIC" id="fig|1121098.3.peg.2687"/>
<dbReference type="InterPro" id="IPR008969">
    <property type="entry name" value="CarboxyPept-like_regulatory"/>
</dbReference>
<dbReference type="Proteomes" id="UP000017831">
    <property type="component" value="Unassembled WGS sequence"/>
</dbReference>
<sequence>MNLKKYSAFILMLFCTTFLMAQTEKRFSLSFSNIPLSEAMPKVEKASGYTFFYNPTEVNIKVKVSLSVQNETVRKAMDKMLNPVGIGFEITNSQIVLFPNNKKNTETQGSKVTVKGKVVDATGEPIIGANVVEKGTVNGVITDIDGNYQLSVSKGASILVSYIGYVPQTIKAGTKTEVCLVEDSKTLDEVVVVGFGTQKKVNLTGAVASVSSEALANKPVANIGQALQGVLPNLNVSATSASPGAVPSFNVRGGTSMSQDSNGKWQVDEGSPLILVDGIQMDATYLNMLNPNDIESISLLKDAASAAIYGARATYGVMLVTTKSGQKEQRPTVTYNFSMQWNTPSHRPDIMDAYTLQLAENERTEWTGNSVSDWSMQLLEAKKKWMENPTAENAWIYQQGSTSKFSWVSSMNPFEEVVRDWTPLQKHTASISGGTAKSRYYLSLGYQHQEGMYKINTDKQNRFNGLMSIDSEITKWFKVNAKISYNVSNLDEPYINPQKGSLWSAMMGEPERNVCAPVKTAATDPLGEMWTDNIIGWLAYGATKETKRTNAVFSINPTITLMDGLSLKGEFSYRPNEYYYKEVVPTREYVVDNWTSTVKTHTDPSSILEQVTHSDYYTINAYANFDKTFGKHYVGAVAGFNQEWYTYRYTGAKAQGILTPNIPVINATTGNQYAYDSAEHWAIRGAFARVNYIFNDRYLFEFNGRYDGTSRFRKEDRFKFFPSFSAGWRVSEESFIKNNLTWLDNLKLRASWGSLGNQNVSNYAYIPEYGSVGFVNWDMGGSRPMGISPSGLISPNLTWETATTIDFGIDVALLGNRLDFTFDWYSRRTKDILMAGDKYPSVLGASAPKKNSGILRTNGWELSLKWKDRLANGINYDVSFVLSDYITKVVRFDGNPNKLLSSLYAGKTMGEIWGYNSLGILQEDDFITDENGKQILQGASQSDLGSTWYPGDLRFEDYGGKEGDDEHRSSVGADGKVSTGQNTIYNPGDRKVIGNSTPRFRFGLNGNVSWKNISLGIFFQGVAKRDVCITDRALWGGNNTSGNRDTYNNSWRPDRTNAKYHMYGRTQNSSIAHTGNLYNAAYIRLKTLSLGYSLPKSWVTKVGMNSVTLNLSGYNLFEISGVPDVFDPESISSSYPMMRSVSVGAQINF</sequence>
<evidence type="ECO:0000256" key="1">
    <source>
        <dbReference type="ARBA" id="ARBA00004571"/>
    </source>
</evidence>
<evidence type="ECO:0000256" key="11">
    <source>
        <dbReference type="RuleBase" id="RU003357"/>
    </source>
</evidence>
<feature type="chain" id="PRO_5004679859" evidence="13">
    <location>
        <begin position="22"/>
        <end position="1149"/>
    </location>
</feature>
<dbReference type="InterPro" id="IPR000531">
    <property type="entry name" value="Beta-barrel_TonB"/>
</dbReference>
<dbReference type="InterPro" id="IPR039426">
    <property type="entry name" value="TonB-dep_rcpt-like"/>
</dbReference>
<evidence type="ECO:0000259" key="14">
    <source>
        <dbReference type="SMART" id="SM00965"/>
    </source>
</evidence>